<dbReference type="GO" id="GO:0005811">
    <property type="term" value="C:lipid droplet"/>
    <property type="evidence" value="ECO:0007669"/>
    <property type="project" value="TreeGrafter"/>
</dbReference>
<keyword evidence="2" id="KW-0560">Oxidoreductase</keyword>
<dbReference type="PRINTS" id="PR00081">
    <property type="entry name" value="GDHRDH"/>
</dbReference>
<dbReference type="PRINTS" id="PR00080">
    <property type="entry name" value="SDRFAMILY"/>
</dbReference>
<dbReference type="Proteomes" id="UP000285146">
    <property type="component" value="Unassembled WGS sequence"/>
</dbReference>
<keyword evidence="5" id="KW-1185">Reference proteome</keyword>
<proteinExistence type="inferred from homology"/>
<dbReference type="STRING" id="1230097.A0A423VAM3"/>
<dbReference type="PANTHER" id="PTHR44169:SF6">
    <property type="entry name" value="NADPH-DEPENDENT 1-ACYLDIHYDROXYACETONE PHOSPHATE REDUCTASE"/>
    <property type="match status" value="1"/>
</dbReference>
<organism evidence="4 5">
    <name type="scientific">Cytospora leucostoma</name>
    <dbReference type="NCBI Taxonomy" id="1230097"/>
    <lineage>
        <taxon>Eukaryota</taxon>
        <taxon>Fungi</taxon>
        <taxon>Dikarya</taxon>
        <taxon>Ascomycota</taxon>
        <taxon>Pezizomycotina</taxon>
        <taxon>Sordariomycetes</taxon>
        <taxon>Sordariomycetidae</taxon>
        <taxon>Diaporthales</taxon>
        <taxon>Cytosporaceae</taxon>
        <taxon>Cytospora</taxon>
    </lineage>
</organism>
<reference evidence="4 5" key="1">
    <citation type="submission" date="2015-09" db="EMBL/GenBank/DDBJ databases">
        <title>Host preference determinants of Valsa canker pathogens revealed by comparative genomics.</title>
        <authorList>
            <person name="Yin Z."/>
            <person name="Huang L."/>
        </authorList>
    </citation>
    <scope>NUCLEOTIDE SEQUENCE [LARGE SCALE GENOMIC DNA]</scope>
    <source>
        <strain evidence="4 5">SXYLt</strain>
    </source>
</reference>
<dbReference type="EMBL" id="LKEB01000127">
    <property type="protein sequence ID" value="ROV87981.1"/>
    <property type="molecule type" value="Genomic_DNA"/>
</dbReference>
<accession>A0A423VAM3</accession>
<dbReference type="OrthoDB" id="2102561at2759"/>
<evidence type="ECO:0000256" key="1">
    <source>
        <dbReference type="ARBA" id="ARBA00006484"/>
    </source>
</evidence>
<dbReference type="InterPro" id="IPR036291">
    <property type="entry name" value="NAD(P)-bd_dom_sf"/>
</dbReference>
<evidence type="ECO:0000256" key="2">
    <source>
        <dbReference type="ARBA" id="ARBA00023002"/>
    </source>
</evidence>
<dbReference type="CDD" id="cd05374">
    <property type="entry name" value="17beta-HSD-like_SDR_c"/>
    <property type="match status" value="1"/>
</dbReference>
<dbReference type="GO" id="GO:0000140">
    <property type="term" value="F:acylglycerone-phosphate reductase (NADP+) activity"/>
    <property type="evidence" value="ECO:0007669"/>
    <property type="project" value="TreeGrafter"/>
</dbReference>
<dbReference type="SUPFAM" id="SSF51735">
    <property type="entry name" value="NAD(P)-binding Rossmann-fold domains"/>
    <property type="match status" value="1"/>
</dbReference>
<evidence type="ECO:0008006" key="6">
    <source>
        <dbReference type="Google" id="ProtNLM"/>
    </source>
</evidence>
<comment type="caution">
    <text evidence="4">The sequence shown here is derived from an EMBL/GenBank/DDBJ whole genome shotgun (WGS) entry which is preliminary data.</text>
</comment>
<dbReference type="GO" id="GO:0019433">
    <property type="term" value="P:triglyceride catabolic process"/>
    <property type="evidence" value="ECO:0007669"/>
    <property type="project" value="TreeGrafter"/>
</dbReference>
<name>A0A423VAM3_9PEZI</name>
<dbReference type="Gene3D" id="3.40.50.720">
    <property type="entry name" value="NAD(P)-binding Rossmann-like Domain"/>
    <property type="match status" value="1"/>
</dbReference>
<evidence type="ECO:0000313" key="4">
    <source>
        <dbReference type="EMBL" id="ROV87981.1"/>
    </source>
</evidence>
<dbReference type="GO" id="GO:0004806">
    <property type="term" value="F:triacylglycerol lipase activity"/>
    <property type="evidence" value="ECO:0007669"/>
    <property type="project" value="TreeGrafter"/>
</dbReference>
<evidence type="ECO:0000256" key="3">
    <source>
        <dbReference type="RuleBase" id="RU000363"/>
    </source>
</evidence>
<protein>
    <recommendedName>
        <fullName evidence="6">NADPH-dependent 1-acyldihydroxyacetone phosphate reductase</fullName>
    </recommendedName>
</protein>
<dbReference type="GO" id="GO:0006654">
    <property type="term" value="P:phosphatidic acid biosynthetic process"/>
    <property type="evidence" value="ECO:0007669"/>
    <property type="project" value="TreeGrafter"/>
</dbReference>
<dbReference type="PANTHER" id="PTHR44169">
    <property type="entry name" value="NADPH-DEPENDENT 1-ACYLDIHYDROXYACETONE PHOSPHATE REDUCTASE"/>
    <property type="match status" value="1"/>
</dbReference>
<comment type="similarity">
    <text evidence="1 3">Belongs to the short-chain dehydrogenases/reductases (SDR) family.</text>
</comment>
<dbReference type="GO" id="GO:0005783">
    <property type="term" value="C:endoplasmic reticulum"/>
    <property type="evidence" value="ECO:0007669"/>
    <property type="project" value="TreeGrafter"/>
</dbReference>
<dbReference type="InParanoid" id="A0A423VAM3"/>
<gene>
    <name evidence="4" type="ORF">VPNG_10339</name>
</gene>
<dbReference type="InterPro" id="IPR002347">
    <property type="entry name" value="SDR_fam"/>
</dbReference>
<dbReference type="Pfam" id="PF00106">
    <property type="entry name" value="adh_short"/>
    <property type="match status" value="1"/>
</dbReference>
<evidence type="ECO:0000313" key="5">
    <source>
        <dbReference type="Proteomes" id="UP000285146"/>
    </source>
</evidence>
<dbReference type="AlphaFoldDB" id="A0A423VAM3"/>
<sequence>MPLKSVLVTGCSEGGIGAALALAVAKRGHHVFATARNTSKIPGELSALSNVTVLQLDITSASSVAEAAKAVASSGRGLNVLINNAGAGYATPILDLDVEKAQRLYDTNVWGPVRMIQAFADLLIASRGAIVNISTVGAVINTPWISAYASSKAALVNLSETLRLELSPFGVSVLTVLVGIVDSHFNANDTALNETGFKLPPDSRYAAIEDIIAGWASGESKPKGITAEQLAELLVGDLVGDGKSGLVWKGPNASAIRFATKWFPDSLMNHLMSQNQGLHELSEKVSKDR</sequence>